<name>A0A512NQL0_9HYPH</name>
<dbReference type="AlphaFoldDB" id="A0A512NQL0"/>
<gene>
    <name evidence="1" type="ORF">RSO01_84010</name>
</gene>
<protein>
    <submittedName>
        <fullName evidence="1">Uncharacterized protein</fullName>
    </submittedName>
</protein>
<organism evidence="1 2">
    <name type="scientific">Reyranella soli</name>
    <dbReference type="NCBI Taxonomy" id="1230389"/>
    <lineage>
        <taxon>Bacteria</taxon>
        <taxon>Pseudomonadati</taxon>
        <taxon>Pseudomonadota</taxon>
        <taxon>Alphaproteobacteria</taxon>
        <taxon>Hyphomicrobiales</taxon>
        <taxon>Reyranellaceae</taxon>
        <taxon>Reyranella</taxon>
    </lineage>
</organism>
<reference evidence="1 2" key="1">
    <citation type="submission" date="2019-07" db="EMBL/GenBank/DDBJ databases">
        <title>Whole genome shotgun sequence of Reyranella soli NBRC 108950.</title>
        <authorList>
            <person name="Hosoyama A."/>
            <person name="Uohara A."/>
            <person name="Ohji S."/>
            <person name="Ichikawa N."/>
        </authorList>
    </citation>
    <scope>NUCLEOTIDE SEQUENCE [LARGE SCALE GENOMIC DNA]</scope>
    <source>
        <strain evidence="1 2">NBRC 108950</strain>
    </source>
</reference>
<evidence type="ECO:0000313" key="2">
    <source>
        <dbReference type="Proteomes" id="UP000321058"/>
    </source>
</evidence>
<keyword evidence="2" id="KW-1185">Reference proteome</keyword>
<accession>A0A512NQL0</accession>
<dbReference type="EMBL" id="BKAJ01000208">
    <property type="protein sequence ID" value="GEP61235.1"/>
    <property type="molecule type" value="Genomic_DNA"/>
</dbReference>
<proteinExistence type="predicted"/>
<comment type="caution">
    <text evidence="1">The sequence shown here is derived from an EMBL/GenBank/DDBJ whole genome shotgun (WGS) entry which is preliminary data.</text>
</comment>
<evidence type="ECO:0000313" key="1">
    <source>
        <dbReference type="EMBL" id="GEP61235.1"/>
    </source>
</evidence>
<dbReference type="Proteomes" id="UP000321058">
    <property type="component" value="Unassembled WGS sequence"/>
</dbReference>
<sequence>MRYQKGTRLSLGNLRNLRNLSHLWRQCMHQSHQAASILARIQRRVGQHRISMTGMRQSDSSERMWEVLP</sequence>